<feature type="transmembrane region" description="Helical" evidence="6">
    <location>
        <begin position="64"/>
        <end position="84"/>
    </location>
</feature>
<dbReference type="PANTHER" id="PTHR30341">
    <property type="entry name" value="SODIUM ION/PROTON ANTIPORTER NHAA-RELATED"/>
    <property type="match status" value="1"/>
</dbReference>
<proteinExistence type="inferred from homology"/>
<comment type="caution">
    <text evidence="7">The sequence shown here is derived from an EMBL/GenBank/DDBJ whole genome shotgun (WGS) entry which is preliminary data.</text>
</comment>
<comment type="function">
    <text evidence="6">Na(+)/H(+) antiporter that extrudes sodium in exchange for external protons.</text>
</comment>
<dbReference type="HAMAP" id="MF_01844">
    <property type="entry name" value="NhaA"/>
    <property type="match status" value="1"/>
</dbReference>
<comment type="similarity">
    <text evidence="6">Belongs to the NhaA Na(+)/H(+) (TC 2.A.33) antiporter family.</text>
</comment>
<comment type="subcellular location">
    <subcellularLocation>
        <location evidence="1">Cell inner membrane</location>
        <topology evidence="1">Multi-pass membrane protein</topology>
    </subcellularLocation>
    <subcellularLocation>
        <location evidence="6">Cell membrane</location>
        <topology evidence="6">Multi-pass membrane protein</topology>
    </subcellularLocation>
</comment>
<dbReference type="AlphaFoldDB" id="A0A2P2E9J1"/>
<dbReference type="NCBIfam" id="NF007111">
    <property type="entry name" value="PRK09560.1"/>
    <property type="match status" value="1"/>
</dbReference>
<dbReference type="InterPro" id="IPR004670">
    <property type="entry name" value="NhaA"/>
</dbReference>
<dbReference type="EMBL" id="BFBR01000003">
    <property type="protein sequence ID" value="GBF57729.1"/>
    <property type="molecule type" value="Genomic_DNA"/>
</dbReference>
<keyword evidence="6" id="KW-0050">Antiport</keyword>
<evidence type="ECO:0000256" key="1">
    <source>
        <dbReference type="ARBA" id="ARBA00004429"/>
    </source>
</evidence>
<gene>
    <name evidence="6 7" type="primary">nhaA</name>
    <name evidence="7" type="ORF">PbB2_01398</name>
</gene>
<keyword evidence="6" id="KW-0739">Sodium transport</keyword>
<keyword evidence="2 6" id="KW-1003">Cell membrane</keyword>
<dbReference type="RefSeq" id="WP_108984593.1">
    <property type="nucleotide sequence ID" value="NZ_BFBR01000003.1"/>
</dbReference>
<sequence>MGAVSSDTKILGFLPQEAIPGALLVATAALAMIVVNSPLADVYHRTLDTMVTIGPTGGGIEMKLSYWIKNGLMAIFFFFVGLELKRELLEGQLSNPTAALLPILGAAGGMALPALIFVFFAGPHGYGHGWAIPAATDIAFALGVLSLLGNRVPPALKAFLLAVAVVDDLGAIIIVAFFYTETLHLEPLIKAGVVLAILIAMNRGKVRSIGLYVLVGVILWTFMHQSGVSGTIAGVLVAACVPMRDRHDKSPLHEAEHDFRPWVLYGVMPVFAFANAGVDLNGAERYLTHPVTLGAGLGLILGKPIGIALTSFIGAKVMKAAMPGTLPQMLGVACIAGIGFTMSLFIGALAFKDPSLATPTRLGVYGGSVVSALLGLIILARVLPKAVTSTSQAEPDETAPFIKAEPVFEARDRAD</sequence>
<dbReference type="Pfam" id="PF06965">
    <property type="entry name" value="Na_H_antiport_1"/>
    <property type="match status" value="1"/>
</dbReference>
<dbReference type="GO" id="GO:0006885">
    <property type="term" value="P:regulation of pH"/>
    <property type="evidence" value="ECO:0007669"/>
    <property type="project" value="UniProtKB-UniRule"/>
</dbReference>
<protein>
    <recommendedName>
        <fullName evidence="6">Na(+)/H(+) antiporter NhaA</fullName>
    </recommendedName>
    <alternativeName>
        <fullName evidence="6">Sodium/proton antiporter NhaA</fullName>
    </alternativeName>
</protein>
<dbReference type="PANTHER" id="PTHR30341:SF0">
    <property type="entry name" value="NA(+)_H(+) ANTIPORTER NHAA"/>
    <property type="match status" value="1"/>
</dbReference>
<feature type="transmembrane region" description="Helical" evidence="6">
    <location>
        <begin position="159"/>
        <end position="179"/>
    </location>
</feature>
<keyword evidence="6" id="KW-0915">Sodium</keyword>
<dbReference type="Proteomes" id="UP000245086">
    <property type="component" value="Unassembled WGS sequence"/>
</dbReference>
<keyword evidence="6" id="KW-0406">Ion transport</keyword>
<keyword evidence="8" id="KW-1185">Reference proteome</keyword>
<organism evidence="7 8">
    <name type="scientific">Candidatus Phycosocius bacilliformis</name>
    <dbReference type="NCBI Taxonomy" id="1445552"/>
    <lineage>
        <taxon>Bacteria</taxon>
        <taxon>Pseudomonadati</taxon>
        <taxon>Pseudomonadota</taxon>
        <taxon>Alphaproteobacteria</taxon>
        <taxon>Caulobacterales</taxon>
        <taxon>Caulobacterales incertae sedis</taxon>
        <taxon>Candidatus Phycosocius</taxon>
    </lineage>
</organism>
<comment type="catalytic activity">
    <reaction evidence="6">
        <text>Na(+)(in) + 2 H(+)(out) = Na(+)(out) + 2 H(+)(in)</text>
        <dbReference type="Rhea" id="RHEA:29251"/>
        <dbReference type="ChEBI" id="CHEBI:15378"/>
        <dbReference type="ChEBI" id="CHEBI:29101"/>
    </reaction>
</comment>
<dbReference type="GO" id="GO:0015385">
    <property type="term" value="F:sodium:proton antiporter activity"/>
    <property type="evidence" value="ECO:0007669"/>
    <property type="project" value="UniProtKB-UniRule"/>
</dbReference>
<keyword evidence="6" id="KW-0813">Transport</keyword>
<evidence type="ECO:0000313" key="8">
    <source>
        <dbReference type="Proteomes" id="UP000245086"/>
    </source>
</evidence>
<feature type="transmembrane region" description="Helical" evidence="6">
    <location>
        <begin position="330"/>
        <end position="351"/>
    </location>
</feature>
<feature type="transmembrane region" description="Helical" evidence="6">
    <location>
        <begin position="21"/>
        <end position="44"/>
    </location>
</feature>
<feature type="transmembrane region" description="Helical" evidence="6">
    <location>
        <begin position="127"/>
        <end position="147"/>
    </location>
</feature>
<dbReference type="NCBIfam" id="NF007112">
    <property type="entry name" value="PRK09561.1"/>
    <property type="match status" value="1"/>
</dbReference>
<dbReference type="OrthoDB" id="9808135at2"/>
<keyword evidence="5 6" id="KW-0472">Membrane</keyword>
<feature type="transmembrane region" description="Helical" evidence="6">
    <location>
        <begin position="298"/>
        <end position="318"/>
    </location>
</feature>
<name>A0A2P2E9J1_9PROT</name>
<keyword evidence="3 6" id="KW-0812">Transmembrane</keyword>
<keyword evidence="4 6" id="KW-1133">Transmembrane helix</keyword>
<feature type="transmembrane region" description="Helical" evidence="6">
    <location>
        <begin position="262"/>
        <end position="278"/>
    </location>
</feature>
<evidence type="ECO:0000256" key="6">
    <source>
        <dbReference type="HAMAP-Rule" id="MF_01844"/>
    </source>
</evidence>
<feature type="transmembrane region" description="Helical" evidence="6">
    <location>
        <begin position="363"/>
        <end position="383"/>
    </location>
</feature>
<feature type="transmembrane region" description="Helical" evidence="6">
    <location>
        <begin position="211"/>
        <end position="241"/>
    </location>
</feature>
<evidence type="ECO:0000256" key="4">
    <source>
        <dbReference type="ARBA" id="ARBA00022989"/>
    </source>
</evidence>
<dbReference type="NCBIfam" id="TIGR00773">
    <property type="entry name" value="NhaA"/>
    <property type="match status" value="1"/>
</dbReference>
<evidence type="ECO:0000313" key="7">
    <source>
        <dbReference type="EMBL" id="GBF57729.1"/>
    </source>
</evidence>
<dbReference type="Gene3D" id="1.20.1530.10">
    <property type="entry name" value="Na+/H+ antiporter like domain"/>
    <property type="match status" value="1"/>
</dbReference>
<dbReference type="InterPro" id="IPR023171">
    <property type="entry name" value="Na/H_antiporter_dom_sf"/>
</dbReference>
<feature type="transmembrane region" description="Helical" evidence="6">
    <location>
        <begin position="96"/>
        <end position="121"/>
    </location>
</feature>
<reference evidence="7 8" key="1">
    <citation type="journal article" date="2018" name="Genome Announc.">
        <title>Draft Genome Sequence of "Candidatus Phycosocius bacilliformis," an Alphaproteobacterial Ectosymbiont of the Hydrocarbon-Producing Green Alga Botryococcus braunii.</title>
        <authorList>
            <person name="Tanabe Y."/>
            <person name="Yamaguchi H."/>
            <person name="Watanabe M.M."/>
        </authorList>
    </citation>
    <scope>NUCLEOTIDE SEQUENCE [LARGE SCALE GENOMIC DNA]</scope>
    <source>
        <strain evidence="7 8">BOTRYCO-2</strain>
    </source>
</reference>
<accession>A0A2P2E9J1</accession>
<evidence type="ECO:0000256" key="2">
    <source>
        <dbReference type="ARBA" id="ARBA00022475"/>
    </source>
</evidence>
<dbReference type="GO" id="GO:0005886">
    <property type="term" value="C:plasma membrane"/>
    <property type="evidence" value="ECO:0007669"/>
    <property type="project" value="UniProtKB-SubCell"/>
</dbReference>
<evidence type="ECO:0000256" key="5">
    <source>
        <dbReference type="ARBA" id="ARBA00023136"/>
    </source>
</evidence>
<evidence type="ECO:0000256" key="3">
    <source>
        <dbReference type="ARBA" id="ARBA00022692"/>
    </source>
</evidence>